<feature type="region of interest" description="Disordered" evidence="1">
    <location>
        <begin position="53"/>
        <end position="75"/>
    </location>
</feature>
<dbReference type="Proteomes" id="UP000236569">
    <property type="component" value="Unassembled WGS sequence"/>
</dbReference>
<evidence type="ECO:0000313" key="4">
    <source>
        <dbReference type="Proteomes" id="UP000236569"/>
    </source>
</evidence>
<dbReference type="SMART" id="SM00834">
    <property type="entry name" value="CxxC_CXXC_SSSS"/>
    <property type="match status" value="1"/>
</dbReference>
<feature type="domain" description="Putative regulatory protein FmdB zinc ribbon" evidence="2">
    <location>
        <begin position="3"/>
        <end position="43"/>
    </location>
</feature>
<name>A0A2I9DQ34_9DEIO</name>
<accession>A0A2I9DQ34</accession>
<dbReference type="PANTHER" id="PTHR34404">
    <property type="entry name" value="REGULATORY PROTEIN, FMDB FAMILY"/>
    <property type="match status" value="1"/>
</dbReference>
<dbReference type="InterPro" id="IPR013429">
    <property type="entry name" value="Regulatory_FmdB_Zinc_ribbon"/>
</dbReference>
<organism evidence="3 4">
    <name type="scientific">Deinococcus aerius</name>
    <dbReference type="NCBI Taxonomy" id="200253"/>
    <lineage>
        <taxon>Bacteria</taxon>
        <taxon>Thermotogati</taxon>
        <taxon>Deinococcota</taxon>
        <taxon>Deinococci</taxon>
        <taxon>Deinococcales</taxon>
        <taxon>Deinococcaceae</taxon>
        <taxon>Deinococcus</taxon>
    </lineage>
</organism>
<gene>
    <name evidence="3" type="ORF">DAERI_130151</name>
</gene>
<dbReference type="EMBL" id="BFAG01000013">
    <property type="protein sequence ID" value="GBF07321.1"/>
    <property type="molecule type" value="Genomic_DNA"/>
</dbReference>
<dbReference type="NCBIfam" id="TIGR02605">
    <property type="entry name" value="CxxC_CxxC_SSSS"/>
    <property type="match status" value="1"/>
</dbReference>
<reference evidence="4" key="1">
    <citation type="submission" date="2018-01" db="EMBL/GenBank/DDBJ databases">
        <title>Draft Genome Sequence of the Radioresistant Bacterium Deinococcus aerius TR0125, Isolated from the Higher Atmosphere above Japan.</title>
        <authorList>
            <person name="Satoh K."/>
            <person name="Arai H."/>
            <person name="Sanzen T."/>
            <person name="Kawaguchi Y."/>
            <person name="Hayashi H."/>
            <person name="Yokobori S."/>
            <person name="Yamagishi A."/>
            <person name="Oono Y."/>
            <person name="Narumi I."/>
        </authorList>
    </citation>
    <scope>NUCLEOTIDE SEQUENCE [LARGE SCALE GENOMIC DNA]</scope>
    <source>
        <strain evidence="4">TR0125</strain>
    </source>
</reference>
<comment type="caution">
    <text evidence="3">The sequence shown here is derived from an EMBL/GenBank/DDBJ whole genome shotgun (WGS) entry which is preliminary data.</text>
</comment>
<evidence type="ECO:0000256" key="1">
    <source>
        <dbReference type="SAM" id="MobiDB-lite"/>
    </source>
</evidence>
<proteinExistence type="predicted"/>
<evidence type="ECO:0000313" key="3">
    <source>
        <dbReference type="EMBL" id="GBF07321.1"/>
    </source>
</evidence>
<protein>
    <submittedName>
        <fullName evidence="3">FmdB family regulatory protein</fullName>
    </submittedName>
</protein>
<dbReference type="AlphaFoldDB" id="A0A2I9DQ34"/>
<sequence length="75" mass="7993">MAMPTYVYKNIETGETYEIKQSMREAPLTRHPETGAPIKRVLSAPGIAFRGSGFYVTDSRPKPSEGSSSGGGGGE</sequence>
<dbReference type="PANTHER" id="PTHR34404:SF2">
    <property type="entry name" value="CONSERVED SERINE RICH PROTEIN"/>
    <property type="match status" value="1"/>
</dbReference>
<evidence type="ECO:0000259" key="2">
    <source>
        <dbReference type="SMART" id="SM00834"/>
    </source>
</evidence>
<keyword evidence="4" id="KW-1185">Reference proteome</keyword>